<keyword evidence="1" id="KW-0472">Membrane</keyword>
<evidence type="ECO:0000313" key="2">
    <source>
        <dbReference type="EnsemblMetazoa" id="AMIN014051-PA"/>
    </source>
</evidence>
<organism evidence="2 3">
    <name type="scientific">Anopheles minimus</name>
    <dbReference type="NCBI Taxonomy" id="112268"/>
    <lineage>
        <taxon>Eukaryota</taxon>
        <taxon>Metazoa</taxon>
        <taxon>Ecdysozoa</taxon>
        <taxon>Arthropoda</taxon>
        <taxon>Hexapoda</taxon>
        <taxon>Insecta</taxon>
        <taxon>Pterygota</taxon>
        <taxon>Neoptera</taxon>
        <taxon>Endopterygota</taxon>
        <taxon>Diptera</taxon>
        <taxon>Nematocera</taxon>
        <taxon>Culicoidea</taxon>
        <taxon>Culicidae</taxon>
        <taxon>Anophelinae</taxon>
        <taxon>Anopheles</taxon>
    </lineage>
</organism>
<proteinExistence type="predicted"/>
<evidence type="ECO:0000256" key="1">
    <source>
        <dbReference type="SAM" id="Phobius"/>
    </source>
</evidence>
<protein>
    <submittedName>
        <fullName evidence="2">Uncharacterized protein</fullName>
    </submittedName>
</protein>
<evidence type="ECO:0000313" key="3">
    <source>
        <dbReference type="Proteomes" id="UP000075920"/>
    </source>
</evidence>
<dbReference type="VEuPathDB" id="VectorBase:AMIN014051"/>
<dbReference type="AlphaFoldDB" id="A0A182WMU1"/>
<reference evidence="3" key="1">
    <citation type="submission" date="2013-03" db="EMBL/GenBank/DDBJ databases">
        <title>The Genome Sequence of Anopheles minimus MINIMUS1.</title>
        <authorList>
            <consortium name="The Broad Institute Genomics Platform"/>
            <person name="Neafsey D.E."/>
            <person name="Walton C."/>
            <person name="Walker B."/>
            <person name="Young S.K."/>
            <person name="Zeng Q."/>
            <person name="Gargeya S."/>
            <person name="Fitzgerald M."/>
            <person name="Haas B."/>
            <person name="Abouelleil A."/>
            <person name="Allen A.W."/>
            <person name="Alvarado L."/>
            <person name="Arachchi H.M."/>
            <person name="Berlin A.M."/>
            <person name="Chapman S.B."/>
            <person name="Gainer-Dewar J."/>
            <person name="Goldberg J."/>
            <person name="Griggs A."/>
            <person name="Gujja S."/>
            <person name="Hansen M."/>
            <person name="Howarth C."/>
            <person name="Imamovic A."/>
            <person name="Ireland A."/>
            <person name="Larimer J."/>
            <person name="McCowan C."/>
            <person name="Murphy C."/>
            <person name="Pearson M."/>
            <person name="Poon T.W."/>
            <person name="Priest M."/>
            <person name="Roberts A."/>
            <person name="Saif S."/>
            <person name="Shea T."/>
            <person name="Sisk P."/>
            <person name="Sykes S."/>
            <person name="Wortman J."/>
            <person name="Nusbaum C."/>
            <person name="Birren B."/>
        </authorList>
    </citation>
    <scope>NUCLEOTIDE SEQUENCE [LARGE SCALE GENOMIC DNA]</scope>
    <source>
        <strain evidence="3">MINIMUS1</strain>
    </source>
</reference>
<reference evidence="2" key="2">
    <citation type="submission" date="2020-05" db="UniProtKB">
        <authorList>
            <consortium name="EnsemblMetazoa"/>
        </authorList>
    </citation>
    <scope>IDENTIFICATION</scope>
    <source>
        <strain evidence="2">MINIMUS1</strain>
    </source>
</reference>
<keyword evidence="1" id="KW-1133">Transmembrane helix</keyword>
<name>A0A182WMU1_9DIPT</name>
<feature type="transmembrane region" description="Helical" evidence="1">
    <location>
        <begin position="6"/>
        <end position="23"/>
    </location>
</feature>
<keyword evidence="3" id="KW-1185">Reference proteome</keyword>
<dbReference type="EnsemblMetazoa" id="AMIN014051-RA">
    <property type="protein sequence ID" value="AMIN014051-PA"/>
    <property type="gene ID" value="AMIN014051"/>
</dbReference>
<accession>A0A182WMU1</accession>
<sequence>PREKRILLCLGVCTCVCIQVVLIRSRKRGNSMWTKRKDSRLTSLC</sequence>
<dbReference type="Proteomes" id="UP000075920">
    <property type="component" value="Unassembled WGS sequence"/>
</dbReference>
<keyword evidence="1" id="KW-0812">Transmembrane</keyword>